<feature type="chain" id="PRO_5046141166" description="Lysozyme g" evidence="7">
    <location>
        <begin position="35"/>
        <end position="281"/>
    </location>
</feature>
<feature type="signal peptide" evidence="7">
    <location>
        <begin position="1"/>
        <end position="34"/>
    </location>
</feature>
<evidence type="ECO:0000256" key="6">
    <source>
        <dbReference type="ARBA" id="ARBA00031262"/>
    </source>
</evidence>
<evidence type="ECO:0000256" key="1">
    <source>
        <dbReference type="ARBA" id="ARBA00000632"/>
    </source>
</evidence>
<evidence type="ECO:0000256" key="4">
    <source>
        <dbReference type="ARBA" id="ARBA00016485"/>
    </source>
</evidence>
<gene>
    <name evidence="8" type="ORF">CVLEPA_LOCUS24507</name>
</gene>
<sequence>MLYEIRMKNNRARRPPVVALGFILLSLSTWKAEGCCCSRSRSTPTGFNFAFSLRVSGRPFRMRPRRIPLPVRRPATNLIPSPHRRLIPSSARRMKPNNFGNIRKVNPTGASASTAKSDDLTCSGNHKYMVCCTMKACGLLTLPYLQDFCLLHDVLGVGASRQIAKNDLNRIKKYDPDIKISAKEYEMDAAVLAGTISFDHWWSFFTGAHQAVLADNLEKVKAKHTDWSPEQQLQVSIAAYNYGPGNVRTWENLDIGTTSNDYSNDVMARARFYRENGFING</sequence>
<keyword evidence="5" id="KW-0929">Antimicrobial</keyword>
<organism evidence="8 9">
    <name type="scientific">Clavelina lepadiformis</name>
    <name type="common">Light-bulb sea squirt</name>
    <name type="synonym">Ascidia lepadiformis</name>
    <dbReference type="NCBI Taxonomy" id="159417"/>
    <lineage>
        <taxon>Eukaryota</taxon>
        <taxon>Metazoa</taxon>
        <taxon>Chordata</taxon>
        <taxon>Tunicata</taxon>
        <taxon>Ascidiacea</taxon>
        <taxon>Aplousobranchia</taxon>
        <taxon>Clavelinidae</taxon>
        <taxon>Clavelina</taxon>
    </lineage>
</organism>
<comment type="catalytic activity">
    <reaction evidence="1">
        <text>Hydrolysis of (1-&gt;4)-beta-linkages between N-acetylmuramic acid and N-acetyl-D-glucosamine residues in a peptidoglycan and between N-acetyl-D-glucosamine residues in chitodextrins.</text>
        <dbReference type="EC" id="3.2.1.17"/>
    </reaction>
</comment>
<evidence type="ECO:0000256" key="5">
    <source>
        <dbReference type="ARBA" id="ARBA00022638"/>
    </source>
</evidence>
<comment type="caution">
    <text evidence="8">The sequence shown here is derived from an EMBL/GenBank/DDBJ whole genome shotgun (WGS) entry which is preliminary data.</text>
</comment>
<proteinExistence type="inferred from homology"/>
<evidence type="ECO:0000256" key="3">
    <source>
        <dbReference type="ARBA" id="ARBA00012732"/>
    </source>
</evidence>
<dbReference type="InterPro" id="IPR002152">
    <property type="entry name" value="Glyco_hydro_23"/>
</dbReference>
<evidence type="ECO:0000313" key="9">
    <source>
        <dbReference type="Proteomes" id="UP001642483"/>
    </source>
</evidence>
<evidence type="ECO:0000313" key="8">
    <source>
        <dbReference type="EMBL" id="CAK8691747.1"/>
    </source>
</evidence>
<dbReference type="EMBL" id="CAWYQH010000119">
    <property type="protein sequence ID" value="CAK8691747.1"/>
    <property type="molecule type" value="Genomic_DNA"/>
</dbReference>
<dbReference type="PRINTS" id="PR00749">
    <property type="entry name" value="LYSOZYMEG"/>
</dbReference>
<evidence type="ECO:0000256" key="7">
    <source>
        <dbReference type="SAM" id="SignalP"/>
    </source>
</evidence>
<dbReference type="EC" id="3.2.1.17" evidence="3"/>
<dbReference type="PANTHER" id="PTHR31698:SF8">
    <property type="entry name" value="LYSOZYME G-RELATED"/>
    <property type="match status" value="1"/>
</dbReference>
<dbReference type="SUPFAM" id="SSF53955">
    <property type="entry name" value="Lysozyme-like"/>
    <property type="match status" value="1"/>
</dbReference>
<name>A0ABP0GJ45_CLALP</name>
<comment type="similarity">
    <text evidence="2">Belongs to the glycosyl hydrolase 23 family.</text>
</comment>
<dbReference type="PANTHER" id="PTHR31698">
    <property type="entry name" value="LYSOZYME G FAMILY MEMBER"/>
    <property type="match status" value="1"/>
</dbReference>
<protein>
    <recommendedName>
        <fullName evidence="4">Lysozyme g</fullName>
        <ecNumber evidence="3">3.2.1.17</ecNumber>
    </recommendedName>
    <alternativeName>
        <fullName evidence="6">1,4-beta-N-acetylmuramidase</fullName>
    </alternativeName>
</protein>
<keyword evidence="7" id="KW-0732">Signal</keyword>
<reference evidence="8 9" key="1">
    <citation type="submission" date="2024-02" db="EMBL/GenBank/DDBJ databases">
        <authorList>
            <person name="Daric V."/>
            <person name="Darras S."/>
        </authorList>
    </citation>
    <scope>NUCLEOTIDE SEQUENCE [LARGE SCALE GENOMIC DNA]</scope>
</reference>
<dbReference type="InterPro" id="IPR023346">
    <property type="entry name" value="Lysozyme-like_dom_sf"/>
</dbReference>
<accession>A0ABP0GJ45</accession>
<dbReference type="Proteomes" id="UP001642483">
    <property type="component" value="Unassembled WGS sequence"/>
</dbReference>
<dbReference type="Gene3D" id="1.10.530.10">
    <property type="match status" value="2"/>
</dbReference>
<keyword evidence="5" id="KW-0081">Bacteriolytic enzyme</keyword>
<keyword evidence="9" id="KW-1185">Reference proteome</keyword>
<evidence type="ECO:0000256" key="2">
    <source>
        <dbReference type="ARBA" id="ARBA00008902"/>
    </source>
</evidence>